<gene>
    <name evidence="1" type="ORF">LCGC14_1705950</name>
</gene>
<protein>
    <submittedName>
        <fullName evidence="1">Uncharacterized protein</fullName>
    </submittedName>
</protein>
<sequence length="579" mass="66094">MTIGTFDTEGIEGSHLRAIMQAGGGGRVPNIINPDKFDDSQAPSINRRKPKVTKVSLNAYETVKATILKDHKGVKIYIELIKATDSLAEQFKKKFASLKDEVAVEQVPTISDLSPWIGVTADVISSNQPGFTQVMLNPIMHGYSHMVYKMTFKLAPYLELPYIGYAQNFKERLKTHISKSLEQKSRNLVSTHIDKAHLIAIERELEVIAREIIRLDISVSLRDIQDLKDLQNWIYNNPKDKTYLLEFIVDEVIKKHFTVKAIEFHKSLDSVRVGEKAKTLALRHTIGGRTVTGTIFPNGLNMREGGGGGGLTKTYPILDILLLASLGFKNIKIAEILTKVYKSKFTDSTISRKIGKVEEIQALALRPLFFELFSYRDATTKSGFSMKRIAEILRHNAQYFSQKVSDWFYGLDHFELKYLIDTGLDLGEMSEHLGSVKRSVRYHTQQTWIDWLITSPTHFGLSGIKYVASHARVSENSLNSKIFIHQLATYILGENRIYVFSTLKAQLRVDRTVELLRWGKDPRDIMENTFQIQFESNIQLKLFYETLFRAIDQNHEPLSFDDIIYSYSSLPGYYLGKYK</sequence>
<dbReference type="AlphaFoldDB" id="A0A0F9JX11"/>
<proteinExistence type="predicted"/>
<organism evidence="1">
    <name type="scientific">marine sediment metagenome</name>
    <dbReference type="NCBI Taxonomy" id="412755"/>
    <lineage>
        <taxon>unclassified sequences</taxon>
        <taxon>metagenomes</taxon>
        <taxon>ecological metagenomes</taxon>
    </lineage>
</organism>
<dbReference type="EMBL" id="LAZR01015141">
    <property type="protein sequence ID" value="KKM14453.1"/>
    <property type="molecule type" value="Genomic_DNA"/>
</dbReference>
<accession>A0A0F9JX11</accession>
<reference evidence="1" key="1">
    <citation type="journal article" date="2015" name="Nature">
        <title>Complex archaea that bridge the gap between prokaryotes and eukaryotes.</title>
        <authorList>
            <person name="Spang A."/>
            <person name="Saw J.H."/>
            <person name="Jorgensen S.L."/>
            <person name="Zaremba-Niedzwiedzka K."/>
            <person name="Martijn J."/>
            <person name="Lind A.E."/>
            <person name="van Eijk R."/>
            <person name="Schleper C."/>
            <person name="Guy L."/>
            <person name="Ettema T.J."/>
        </authorList>
    </citation>
    <scope>NUCLEOTIDE SEQUENCE</scope>
</reference>
<evidence type="ECO:0000313" key="1">
    <source>
        <dbReference type="EMBL" id="KKM14453.1"/>
    </source>
</evidence>
<comment type="caution">
    <text evidence="1">The sequence shown here is derived from an EMBL/GenBank/DDBJ whole genome shotgun (WGS) entry which is preliminary data.</text>
</comment>
<name>A0A0F9JX11_9ZZZZ</name>